<dbReference type="PANTHER" id="PTHR42254">
    <property type="entry name" value="METALLOPHOS DOMAIN-CONTAINING PROTEIN"/>
    <property type="match status" value="1"/>
</dbReference>
<sequence>MRFAAMHSVVRARLQSLALSFLAVATASELAWLWSKATSKRVCKKAKLIGYVTDVEGDFAYWNRYVGLSRVLRRVDGRLELKDGCHLVFGGDTVDRGTGDLRFLKELLTLKSAYPDRVHLILGNRDVNKMRLTAELCDKHWLPDDGAHPGVYWAPGSTPAAFQQKHGLAEDNRANRLKWMLKENLGSPDAFEFRRVELSTFRSCKPANVSDDEVLESYLQSVAPYGLMTEYLQQAQLAAIVGDCLFVHGACLPRSIGMVPPLNHDETSALPFSASFAKVECVHEWVAQLNLFASTQVQQWIKDPYHWPGASDRGGEGFFQRTGGGLLRYGMNDMPEGQPPVPGVVYANYLVQGNPQDVAPEVEEFVSKGGLRYILTGHQPHGDAPVIMQSAGKKVMAVAADTSYAKFTKWLEEDRSALTDPIDNKNTRGLVAFEVCVEETKGVNIHGSLSDGTMVDFTCHNGSSMQGPGDKVGEWWIKGKLPDGRLVITHAEGFNVTNQLL</sequence>
<dbReference type="InterPro" id="IPR029052">
    <property type="entry name" value="Metallo-depent_PP-like"/>
</dbReference>
<name>A0AAE0LLX6_9CHLO</name>
<evidence type="ECO:0000313" key="2">
    <source>
        <dbReference type="Proteomes" id="UP001190700"/>
    </source>
</evidence>
<dbReference type="Gene3D" id="3.60.21.10">
    <property type="match status" value="1"/>
</dbReference>
<dbReference type="AlphaFoldDB" id="A0AAE0LLX6"/>
<proteinExistence type="predicted"/>
<comment type="caution">
    <text evidence="1">The sequence shown here is derived from an EMBL/GenBank/DDBJ whole genome shotgun (WGS) entry which is preliminary data.</text>
</comment>
<organism evidence="1 2">
    <name type="scientific">Cymbomonas tetramitiformis</name>
    <dbReference type="NCBI Taxonomy" id="36881"/>
    <lineage>
        <taxon>Eukaryota</taxon>
        <taxon>Viridiplantae</taxon>
        <taxon>Chlorophyta</taxon>
        <taxon>Pyramimonadophyceae</taxon>
        <taxon>Pyramimonadales</taxon>
        <taxon>Pyramimonadaceae</taxon>
        <taxon>Cymbomonas</taxon>
    </lineage>
</organism>
<reference evidence="1 2" key="1">
    <citation type="journal article" date="2015" name="Genome Biol. Evol.">
        <title>Comparative Genomics of a Bacterivorous Green Alga Reveals Evolutionary Causalities and Consequences of Phago-Mixotrophic Mode of Nutrition.</title>
        <authorList>
            <person name="Burns J.A."/>
            <person name="Paasch A."/>
            <person name="Narechania A."/>
            <person name="Kim E."/>
        </authorList>
    </citation>
    <scope>NUCLEOTIDE SEQUENCE [LARGE SCALE GENOMIC DNA]</scope>
    <source>
        <strain evidence="1 2">PLY_AMNH</strain>
    </source>
</reference>
<dbReference type="Proteomes" id="UP001190700">
    <property type="component" value="Unassembled WGS sequence"/>
</dbReference>
<gene>
    <name evidence="1" type="ORF">CYMTET_3069</name>
</gene>
<dbReference type="EMBL" id="LGRX02000120">
    <property type="protein sequence ID" value="KAK3289504.1"/>
    <property type="molecule type" value="Genomic_DNA"/>
</dbReference>
<evidence type="ECO:0008006" key="3">
    <source>
        <dbReference type="Google" id="ProtNLM"/>
    </source>
</evidence>
<protein>
    <recommendedName>
        <fullName evidence="3">Calcineurin-like phosphoesterase domain-containing protein</fullName>
    </recommendedName>
</protein>
<accession>A0AAE0LLX6</accession>
<dbReference type="PANTHER" id="PTHR42254:SF1">
    <property type="entry name" value="CALCINEURIN-LIKE PHOSPHOESTERASE DOMAIN-CONTAINING PROTEIN"/>
    <property type="match status" value="1"/>
</dbReference>
<evidence type="ECO:0000313" key="1">
    <source>
        <dbReference type="EMBL" id="KAK3289504.1"/>
    </source>
</evidence>
<keyword evidence="2" id="KW-1185">Reference proteome</keyword>
<dbReference type="SUPFAM" id="SSF56300">
    <property type="entry name" value="Metallo-dependent phosphatases"/>
    <property type="match status" value="1"/>
</dbReference>